<dbReference type="SUPFAM" id="SSF54285">
    <property type="entry name" value="MoaD/ThiS"/>
    <property type="match status" value="1"/>
</dbReference>
<dbReference type="InterPro" id="IPR010035">
    <property type="entry name" value="Thi_S"/>
</dbReference>
<protein>
    <submittedName>
        <fullName evidence="1">Sulfur carrier protein ThiS</fullName>
    </submittedName>
</protein>
<evidence type="ECO:0000313" key="1">
    <source>
        <dbReference type="EMBL" id="MFC4305988.1"/>
    </source>
</evidence>
<name>A0ABV8SGH6_9BACL</name>
<sequence>MELIVNGRMQTLEVGTILELVEHYELTGKPVMVEADGQVIASEQWASTAVQPSMRIELVHFVGGG</sequence>
<evidence type="ECO:0000313" key="2">
    <source>
        <dbReference type="Proteomes" id="UP001595755"/>
    </source>
</evidence>
<dbReference type="CDD" id="cd00565">
    <property type="entry name" value="Ubl_ThiS"/>
    <property type="match status" value="1"/>
</dbReference>
<keyword evidence="2" id="KW-1185">Reference proteome</keyword>
<dbReference type="InterPro" id="IPR003749">
    <property type="entry name" value="ThiS/MoaD-like"/>
</dbReference>
<proteinExistence type="predicted"/>
<dbReference type="EMBL" id="JBHSED010000046">
    <property type="protein sequence ID" value="MFC4305988.1"/>
    <property type="molecule type" value="Genomic_DNA"/>
</dbReference>
<reference evidence="2" key="1">
    <citation type="journal article" date="2019" name="Int. J. Syst. Evol. Microbiol.">
        <title>The Global Catalogue of Microorganisms (GCM) 10K type strain sequencing project: providing services to taxonomists for standard genome sequencing and annotation.</title>
        <authorList>
            <consortium name="The Broad Institute Genomics Platform"/>
            <consortium name="The Broad Institute Genome Sequencing Center for Infectious Disease"/>
            <person name="Wu L."/>
            <person name="Ma J."/>
        </authorList>
    </citation>
    <scope>NUCLEOTIDE SEQUENCE [LARGE SCALE GENOMIC DNA]</scope>
    <source>
        <strain evidence="2">CGMCC 4.1641</strain>
    </source>
</reference>
<dbReference type="Proteomes" id="UP001595755">
    <property type="component" value="Unassembled WGS sequence"/>
</dbReference>
<comment type="caution">
    <text evidence="1">The sequence shown here is derived from an EMBL/GenBank/DDBJ whole genome shotgun (WGS) entry which is preliminary data.</text>
</comment>
<dbReference type="InterPro" id="IPR012675">
    <property type="entry name" value="Beta-grasp_dom_sf"/>
</dbReference>
<accession>A0ABV8SGH6</accession>
<gene>
    <name evidence="1" type="primary">thiS</name>
    <name evidence="1" type="ORF">ACFO1S_21385</name>
</gene>
<dbReference type="PANTHER" id="PTHR34472">
    <property type="entry name" value="SULFUR CARRIER PROTEIN THIS"/>
    <property type="match status" value="1"/>
</dbReference>
<organism evidence="1 2">
    <name type="scientific">Cohnella boryungensis</name>
    <dbReference type="NCBI Taxonomy" id="768479"/>
    <lineage>
        <taxon>Bacteria</taxon>
        <taxon>Bacillati</taxon>
        <taxon>Bacillota</taxon>
        <taxon>Bacilli</taxon>
        <taxon>Bacillales</taxon>
        <taxon>Paenibacillaceae</taxon>
        <taxon>Cohnella</taxon>
    </lineage>
</organism>
<dbReference type="RefSeq" id="WP_378127517.1">
    <property type="nucleotide sequence ID" value="NZ_JBHSED010000046.1"/>
</dbReference>
<dbReference type="Pfam" id="PF02597">
    <property type="entry name" value="ThiS"/>
    <property type="match status" value="1"/>
</dbReference>
<dbReference type="Gene3D" id="3.10.20.30">
    <property type="match status" value="1"/>
</dbReference>
<dbReference type="NCBIfam" id="TIGR01683">
    <property type="entry name" value="thiS"/>
    <property type="match status" value="1"/>
</dbReference>
<dbReference type="InterPro" id="IPR016155">
    <property type="entry name" value="Mopterin_synth/thiamin_S_b"/>
</dbReference>
<dbReference type="PANTHER" id="PTHR34472:SF1">
    <property type="entry name" value="SULFUR CARRIER PROTEIN THIS"/>
    <property type="match status" value="1"/>
</dbReference>